<dbReference type="Gramene" id="OMO69952">
    <property type="protein sequence ID" value="OMO69952"/>
    <property type="gene ID" value="CCACVL1_19184"/>
</dbReference>
<evidence type="ECO:0000313" key="1">
    <source>
        <dbReference type="EMBL" id="OMO69952.1"/>
    </source>
</evidence>
<proteinExistence type="predicted"/>
<dbReference type="EMBL" id="AWWV01011904">
    <property type="protein sequence ID" value="OMO69952.1"/>
    <property type="molecule type" value="Genomic_DNA"/>
</dbReference>
<accession>A0A1R3HHY5</accession>
<keyword evidence="2" id="KW-1185">Reference proteome</keyword>
<protein>
    <submittedName>
        <fullName evidence="1">Uncharacterized protein</fullName>
    </submittedName>
</protein>
<name>A0A1R3HHY5_COCAP</name>
<dbReference type="AlphaFoldDB" id="A0A1R3HHY5"/>
<sequence length="26" mass="3038">MDDRHTSKDVENVQLVFQTLVSILIH</sequence>
<evidence type="ECO:0000313" key="2">
    <source>
        <dbReference type="Proteomes" id="UP000188268"/>
    </source>
</evidence>
<reference evidence="1 2" key="1">
    <citation type="submission" date="2013-09" db="EMBL/GenBank/DDBJ databases">
        <title>Corchorus capsularis genome sequencing.</title>
        <authorList>
            <person name="Alam M."/>
            <person name="Haque M.S."/>
            <person name="Islam M.S."/>
            <person name="Emdad E.M."/>
            <person name="Islam M.M."/>
            <person name="Ahmed B."/>
            <person name="Halim A."/>
            <person name="Hossen Q.M.M."/>
            <person name="Hossain M.Z."/>
            <person name="Ahmed R."/>
            <person name="Khan M.M."/>
            <person name="Islam R."/>
            <person name="Rashid M.M."/>
            <person name="Khan S.A."/>
            <person name="Rahman M.S."/>
            <person name="Alam M."/>
        </authorList>
    </citation>
    <scope>NUCLEOTIDE SEQUENCE [LARGE SCALE GENOMIC DNA]</scope>
    <source>
        <strain evidence="2">cv. CVL-1</strain>
        <tissue evidence="1">Whole seedling</tissue>
    </source>
</reference>
<dbReference type="Proteomes" id="UP000188268">
    <property type="component" value="Unassembled WGS sequence"/>
</dbReference>
<comment type="caution">
    <text evidence="1">The sequence shown here is derived from an EMBL/GenBank/DDBJ whole genome shotgun (WGS) entry which is preliminary data.</text>
</comment>
<gene>
    <name evidence="1" type="ORF">CCACVL1_19184</name>
</gene>
<organism evidence="1 2">
    <name type="scientific">Corchorus capsularis</name>
    <name type="common">Jute</name>
    <dbReference type="NCBI Taxonomy" id="210143"/>
    <lineage>
        <taxon>Eukaryota</taxon>
        <taxon>Viridiplantae</taxon>
        <taxon>Streptophyta</taxon>
        <taxon>Embryophyta</taxon>
        <taxon>Tracheophyta</taxon>
        <taxon>Spermatophyta</taxon>
        <taxon>Magnoliopsida</taxon>
        <taxon>eudicotyledons</taxon>
        <taxon>Gunneridae</taxon>
        <taxon>Pentapetalae</taxon>
        <taxon>rosids</taxon>
        <taxon>malvids</taxon>
        <taxon>Malvales</taxon>
        <taxon>Malvaceae</taxon>
        <taxon>Grewioideae</taxon>
        <taxon>Apeibeae</taxon>
        <taxon>Corchorus</taxon>
    </lineage>
</organism>